<protein>
    <submittedName>
        <fullName evidence="2">Uncharacterized protein</fullName>
    </submittedName>
</protein>
<feature type="transmembrane region" description="Helical" evidence="1">
    <location>
        <begin position="12"/>
        <end position="30"/>
    </location>
</feature>
<evidence type="ECO:0000313" key="3">
    <source>
        <dbReference type="Proteomes" id="UP000092650"/>
    </source>
</evidence>
<feature type="transmembrane region" description="Helical" evidence="1">
    <location>
        <begin position="50"/>
        <end position="73"/>
    </location>
</feature>
<name>A0A1C7E5Y8_9BACL</name>
<keyword evidence="1" id="KW-0812">Transmembrane</keyword>
<dbReference type="STRING" id="1038856.BBI15_00900"/>
<keyword evidence="1" id="KW-1133">Transmembrane helix</keyword>
<reference evidence="2" key="1">
    <citation type="submission" date="2016-10" db="EMBL/GenBank/DDBJ databases">
        <authorList>
            <person name="See-Too W.S."/>
        </authorList>
    </citation>
    <scope>NUCLEOTIDE SEQUENCE [LARGE SCALE GENOMIC DNA]</scope>
    <source>
        <strain evidence="2">DSM 23997</strain>
    </source>
</reference>
<evidence type="ECO:0000256" key="1">
    <source>
        <dbReference type="SAM" id="Phobius"/>
    </source>
</evidence>
<accession>A0A1C7E5Y8</accession>
<dbReference type="Proteomes" id="UP000092650">
    <property type="component" value="Chromosome"/>
</dbReference>
<dbReference type="OrthoDB" id="2450295at2"/>
<keyword evidence="3" id="KW-1185">Reference proteome</keyword>
<keyword evidence="1" id="KW-0472">Membrane</keyword>
<organism evidence="2 3">
    <name type="scientific">Planococcus plakortidis</name>
    <dbReference type="NCBI Taxonomy" id="1038856"/>
    <lineage>
        <taxon>Bacteria</taxon>
        <taxon>Bacillati</taxon>
        <taxon>Bacillota</taxon>
        <taxon>Bacilli</taxon>
        <taxon>Bacillales</taxon>
        <taxon>Caryophanaceae</taxon>
        <taxon>Planococcus</taxon>
    </lineage>
</organism>
<dbReference type="AlphaFoldDB" id="A0A1C7E5Y8"/>
<proteinExistence type="predicted"/>
<gene>
    <name evidence="2" type="ORF">BBI15_00900</name>
</gene>
<dbReference type="EMBL" id="CP016539">
    <property type="protein sequence ID" value="ANU18887.1"/>
    <property type="molecule type" value="Genomic_DNA"/>
</dbReference>
<evidence type="ECO:0000313" key="2">
    <source>
        <dbReference type="EMBL" id="ANU18887.1"/>
    </source>
</evidence>
<feature type="transmembrane region" description="Helical" evidence="1">
    <location>
        <begin position="80"/>
        <end position="104"/>
    </location>
</feature>
<dbReference type="KEGG" id="ppla:BBI15_00900"/>
<sequence>MVDFYDQKKIILVTFGIILLISAIFIPAAVFYPAKVVTITQEAEVVGTSFWSLVLGSAGIVLLAAALFIAALIEQPLKSWLLSGAVAVMGLVSIAFSLGDYYYMTHDGFTYNPPLSFNSSTYTWEEFEKVEERLQKENGTSSIESVAYYFRDGHMVEFSSGRIFEMHNSLARRVEAAGGEFNRIQAP</sequence>
<dbReference type="RefSeq" id="WP_068868654.1">
    <property type="nucleotide sequence ID" value="NZ_CP016539.2"/>
</dbReference>